<comment type="subcellular location">
    <subcellularLocation>
        <location evidence="1">Cell membrane</location>
        <topology evidence="1">Single-pass membrane protein</topology>
    </subcellularLocation>
</comment>
<dbReference type="Proteomes" id="UP000319432">
    <property type="component" value="Chromosome"/>
</dbReference>
<sequence length="252" mass="28346">MQDDRLYDEKELEKSWLLSYSDLITLLFIIVIIVAAMYTAQVKQQQQELQQKATQTTEKAEIAKAEQAVAEMKKKTLEAEIRELSAKRDVVAIGAGQQPEQDVDSNMQVVKEKVGEALQEFHIPFAEESDGVMIRLPENLLFASGSAELAPDGLKIVDKLADVLQKFPHQVRIEGHTDDTPITRSQYVANWDLSLTRAKAVMQEFVQERGLSPSRFTVAGYGETKPLVANTSEKNRAQNRRVEITVLSEQTE</sequence>
<dbReference type="InterPro" id="IPR036737">
    <property type="entry name" value="OmpA-like_sf"/>
</dbReference>
<dbReference type="AlphaFoldDB" id="A0A502IFS0"/>
<dbReference type="PROSITE" id="PS51123">
    <property type="entry name" value="OMPA_2"/>
    <property type="match status" value="1"/>
</dbReference>
<dbReference type="Gene3D" id="3.30.1330.60">
    <property type="entry name" value="OmpA-like domain"/>
    <property type="match status" value="1"/>
</dbReference>
<organism evidence="7 8">
    <name type="scientific">Brevibacillus laterosporus</name>
    <name type="common">Bacillus laterosporus</name>
    <dbReference type="NCBI Taxonomy" id="1465"/>
    <lineage>
        <taxon>Bacteria</taxon>
        <taxon>Bacillati</taxon>
        <taxon>Bacillota</taxon>
        <taxon>Bacilli</taxon>
        <taxon>Bacillales</taxon>
        <taxon>Paenibacillaceae</taxon>
        <taxon>Brevibacillus</taxon>
    </lineage>
</organism>
<keyword evidence="5" id="KW-1133">Transmembrane helix</keyword>
<dbReference type="CDD" id="cd07185">
    <property type="entry name" value="OmpA_C-like"/>
    <property type="match status" value="1"/>
</dbReference>
<proteinExistence type="inferred from homology"/>
<accession>A0A502IFS0</accession>
<keyword evidence="8" id="KW-1185">Reference proteome</keyword>
<dbReference type="InterPro" id="IPR006665">
    <property type="entry name" value="OmpA-like"/>
</dbReference>
<name>A0A502IFS0_BRELA</name>
<evidence type="ECO:0000256" key="1">
    <source>
        <dbReference type="ARBA" id="ARBA00004162"/>
    </source>
</evidence>
<evidence type="ECO:0000313" key="7">
    <source>
        <dbReference type="EMBL" id="QDX91572.1"/>
    </source>
</evidence>
<evidence type="ECO:0000256" key="5">
    <source>
        <dbReference type="ARBA" id="ARBA00022989"/>
    </source>
</evidence>
<evidence type="ECO:0000256" key="4">
    <source>
        <dbReference type="ARBA" id="ARBA00022692"/>
    </source>
</evidence>
<dbReference type="OrthoDB" id="9815217at2"/>
<dbReference type="SUPFAM" id="SSF103088">
    <property type="entry name" value="OmpA-like"/>
    <property type="match status" value="1"/>
</dbReference>
<keyword evidence="3" id="KW-1003">Cell membrane</keyword>
<dbReference type="EMBL" id="CP033464">
    <property type="protein sequence ID" value="QDX91572.1"/>
    <property type="molecule type" value="Genomic_DNA"/>
</dbReference>
<evidence type="ECO:0000256" key="3">
    <source>
        <dbReference type="ARBA" id="ARBA00022475"/>
    </source>
</evidence>
<reference evidence="7 8" key="1">
    <citation type="submission" date="2018-11" db="EMBL/GenBank/DDBJ databases">
        <title>Phylogenetic determinants of toxin gene distribution in genomes of Brevibacillus laterosporus.</title>
        <authorList>
            <person name="Glare T.R."/>
            <person name="Durrant A."/>
            <person name="Berry C."/>
            <person name="Palma L."/>
            <person name="Ormskirk M."/>
            <person name="Cox M.O."/>
        </authorList>
    </citation>
    <scope>NUCLEOTIDE SEQUENCE [LARGE SCALE GENOMIC DNA]</scope>
    <source>
        <strain evidence="7 8">1821L</strain>
    </source>
</reference>
<keyword evidence="6" id="KW-0472">Membrane</keyword>
<dbReference type="InterPro" id="IPR025713">
    <property type="entry name" value="MotB-like_N_dom"/>
</dbReference>
<comment type="similarity">
    <text evidence="2">Belongs to the MotB family.</text>
</comment>
<gene>
    <name evidence="7" type="ORF">EEL30_03835</name>
</gene>
<dbReference type="Pfam" id="PF00691">
    <property type="entry name" value="OmpA"/>
    <property type="match status" value="1"/>
</dbReference>
<evidence type="ECO:0000313" key="8">
    <source>
        <dbReference type="Proteomes" id="UP000319432"/>
    </source>
</evidence>
<evidence type="ECO:0000256" key="6">
    <source>
        <dbReference type="ARBA" id="ARBA00023136"/>
    </source>
</evidence>
<protein>
    <submittedName>
        <fullName evidence="7">Chemotaxis protein</fullName>
    </submittedName>
</protein>
<dbReference type="PANTHER" id="PTHR30329:SF21">
    <property type="entry name" value="LIPOPROTEIN YIAD-RELATED"/>
    <property type="match status" value="1"/>
</dbReference>
<keyword evidence="4" id="KW-0812">Transmembrane</keyword>
<dbReference type="Pfam" id="PF13677">
    <property type="entry name" value="MotB_plug"/>
    <property type="match status" value="1"/>
</dbReference>
<dbReference type="InterPro" id="IPR050330">
    <property type="entry name" value="Bact_OuterMem_StrucFunc"/>
</dbReference>
<dbReference type="GO" id="GO:0005886">
    <property type="term" value="C:plasma membrane"/>
    <property type="evidence" value="ECO:0007669"/>
    <property type="project" value="UniProtKB-SubCell"/>
</dbReference>
<evidence type="ECO:0000256" key="2">
    <source>
        <dbReference type="ARBA" id="ARBA00008914"/>
    </source>
</evidence>
<dbReference type="PANTHER" id="PTHR30329">
    <property type="entry name" value="STATOR ELEMENT OF FLAGELLAR MOTOR COMPLEX"/>
    <property type="match status" value="1"/>
</dbReference>